<protein>
    <submittedName>
        <fullName evidence="1 3">Uncharacterized protein</fullName>
    </submittedName>
</protein>
<gene>
    <name evidence="1" type="ORF">ACOC_LOCUS12895</name>
</gene>
<accession>A0A0R3Q1K1</accession>
<dbReference type="Proteomes" id="UP000267027">
    <property type="component" value="Unassembled WGS sequence"/>
</dbReference>
<dbReference type="AlphaFoldDB" id="A0A0R3Q1K1"/>
<reference evidence="3" key="1">
    <citation type="submission" date="2017-02" db="UniProtKB">
        <authorList>
            <consortium name="WormBaseParasite"/>
        </authorList>
    </citation>
    <scope>IDENTIFICATION</scope>
</reference>
<evidence type="ECO:0000313" key="2">
    <source>
        <dbReference type="Proteomes" id="UP000267027"/>
    </source>
</evidence>
<sequence length="95" mass="10749">MSPTHKYFARIRHEINEYIQPVPVVQKDELDDTGVTSDADDTGGRNDTVQLFSSGVLLQRIRLDAITKNYIAMTNGCRLSTRIKPALKKTKDSKR</sequence>
<evidence type="ECO:0000313" key="1">
    <source>
        <dbReference type="EMBL" id="VDM64480.1"/>
    </source>
</evidence>
<reference evidence="1 2" key="2">
    <citation type="submission" date="2018-11" db="EMBL/GenBank/DDBJ databases">
        <authorList>
            <consortium name="Pathogen Informatics"/>
        </authorList>
    </citation>
    <scope>NUCLEOTIDE SEQUENCE [LARGE SCALE GENOMIC DNA]</scope>
    <source>
        <strain evidence="1 2">Costa Rica</strain>
    </source>
</reference>
<name>A0A0R3Q1K1_ANGCS</name>
<dbReference type="EMBL" id="UYYA01005296">
    <property type="protein sequence ID" value="VDM64480.1"/>
    <property type="molecule type" value="Genomic_DNA"/>
</dbReference>
<evidence type="ECO:0000313" key="3">
    <source>
        <dbReference type="WBParaSite" id="ACOC_0001289401-mRNA-1"/>
    </source>
</evidence>
<organism evidence="3">
    <name type="scientific">Angiostrongylus costaricensis</name>
    <name type="common">Nematode worm</name>
    <dbReference type="NCBI Taxonomy" id="334426"/>
    <lineage>
        <taxon>Eukaryota</taxon>
        <taxon>Metazoa</taxon>
        <taxon>Ecdysozoa</taxon>
        <taxon>Nematoda</taxon>
        <taxon>Chromadorea</taxon>
        <taxon>Rhabditida</taxon>
        <taxon>Rhabditina</taxon>
        <taxon>Rhabditomorpha</taxon>
        <taxon>Strongyloidea</taxon>
        <taxon>Metastrongylidae</taxon>
        <taxon>Angiostrongylus</taxon>
    </lineage>
</organism>
<dbReference type="WBParaSite" id="ACOC_0001289401-mRNA-1">
    <property type="protein sequence ID" value="ACOC_0001289401-mRNA-1"/>
    <property type="gene ID" value="ACOC_0001289401"/>
</dbReference>
<proteinExistence type="predicted"/>
<keyword evidence="2" id="KW-1185">Reference proteome</keyword>